<dbReference type="Proteomes" id="UP000002640">
    <property type="component" value="Unassembled WGS sequence"/>
</dbReference>
<sequence length="1122" mass="122421">MVGMTPKPFCLLSGASENEIVTNAQFRAAAYRQHERVSWAGWYGAAGGCAASASGQKGKLGSRRRPAECLTAAAYGATHASEKAVSARFCRNIARSLASSRSVVASWLSYEPHRPCSATDHVVQPRLAPLPAWSSLADVLQVQVLRWRNGAATCDSFLDRSQVGQVATSQRGQPGLCSPRRERDCDIVQRGTRPPANRPPVQMLSVSAGPRPSRPPARPNAFRKSSRNPLNMSRTAATKTTGHAPSTLMLERMHEAASDLAILATTTQGWRFASERNGAMLYEMAGRNLPQNVTTAKKFGRGAGHSSDYYLVRAVTTVHTGVAAMLDLLHSSTTEEYRLVMRQIFNQYYQNGVTIDKLTCTTPPPFAEDPDAGAEGARRSYSEDDAYSVNWLTLKAQSKLGSVENHRDFTLVSYQDAFSRHDSGVLERVGRGTVRARSNTSNFQVQSRLVGVHVLSSVNFQDVPELPIPQCTDRLHFRNSGFVIEETSEPNVLRLSLLLSLLPTKATLKYARKYQRWLQALASCVGNLAQVLRPEVTLHCLSKLTWKQSDHCFMCLKMFRTFRRCHHCRFCGEAVCGACSNMVNMSGYEVMDGSGSTLAASALVSSQRGEPMNDFNQTGDIWQINSPENMGSTRGSNSARGFREARGCNACIADLHHGLTASMVLKARRTSDSSNNSADNRSNYSADSPLMPATTTTRLSASNDDEEQISYDSADDVIYERRLGSIATFIPSEGGPGALVEENGPYTVTASSLGLDEPVDEFPVTSEELQDKFPAVDEPAPPRFRNVSDPDQLRRMRNVSDPELPQRLKDKHSMVSMSTASSSFSRSSNDRYTNDNASTYSRGTNFSAMSDGSSACDLSRDPDILALAGLSMKPRPSDDMYEPAPVQRPPMPAKSYDPYSNQVPDEPKKRAEAVLRTQKKLSNNEEEDSFSTRTISTPWPGSSSADNRLRSNTTCMRDDGFVPPQPDMLRPADVLRHRSQTTAALGWNPAATAPLSGSKDAASKPNNFASSCIRPSKPATSTAATVAASVGPTRAVPQRDEATTSSKLYITSAARRGSVPMQQMHRLPVSVLEDSAASGRNDMIPLSQAGQAAPNFVVFSDSRRESIFTRSADGQDMIPLDF</sequence>
<dbReference type="InParanoid" id="G5A9E9"/>
<dbReference type="STRING" id="1094619.G5A9E9"/>
<feature type="compositionally biased region" description="Low complexity" evidence="5">
    <location>
        <begin position="814"/>
        <end position="827"/>
    </location>
</feature>
<dbReference type="InterPro" id="IPR023393">
    <property type="entry name" value="START-like_dom_sf"/>
</dbReference>
<dbReference type="InterPro" id="IPR013083">
    <property type="entry name" value="Znf_RING/FYVE/PHD"/>
</dbReference>
<dbReference type="GO" id="GO:0008270">
    <property type="term" value="F:zinc ion binding"/>
    <property type="evidence" value="ECO:0007669"/>
    <property type="project" value="UniProtKB-KW"/>
</dbReference>
<dbReference type="AlphaFoldDB" id="G5A9E9"/>
<evidence type="ECO:0000256" key="4">
    <source>
        <dbReference type="PROSITE-ProRule" id="PRU00091"/>
    </source>
</evidence>
<dbReference type="PANTHER" id="PTHR43102:SF2">
    <property type="entry name" value="GAF DOMAIN-CONTAINING PROTEIN"/>
    <property type="match status" value="1"/>
</dbReference>
<feature type="domain" description="FYVE-type" evidence="6">
    <location>
        <begin position="546"/>
        <end position="656"/>
    </location>
</feature>
<evidence type="ECO:0000256" key="2">
    <source>
        <dbReference type="ARBA" id="ARBA00022771"/>
    </source>
</evidence>
<evidence type="ECO:0000256" key="1">
    <source>
        <dbReference type="ARBA" id="ARBA00022723"/>
    </source>
</evidence>
<dbReference type="KEGG" id="psoj:PHYSODRAFT_306395"/>
<name>G5A9E9_PHYSP</name>
<dbReference type="Gene3D" id="3.30.40.10">
    <property type="entry name" value="Zinc/RING finger domain, C3HC4 (zinc finger)"/>
    <property type="match status" value="1"/>
</dbReference>
<evidence type="ECO:0000313" key="7">
    <source>
        <dbReference type="EMBL" id="EGZ08524.1"/>
    </source>
</evidence>
<dbReference type="Gene3D" id="3.30.530.20">
    <property type="match status" value="1"/>
</dbReference>
<feature type="compositionally biased region" description="Polar residues" evidence="5">
    <location>
        <begin position="227"/>
        <end position="240"/>
    </location>
</feature>
<dbReference type="PROSITE" id="PS50178">
    <property type="entry name" value="ZF_FYVE"/>
    <property type="match status" value="1"/>
</dbReference>
<dbReference type="SUPFAM" id="SSF57903">
    <property type="entry name" value="FYVE/PHD zinc finger"/>
    <property type="match status" value="1"/>
</dbReference>
<dbReference type="RefSeq" id="XP_009536696.1">
    <property type="nucleotide sequence ID" value="XM_009538401.1"/>
</dbReference>
<protein>
    <recommendedName>
        <fullName evidence="6">FYVE-type domain-containing protein</fullName>
    </recommendedName>
</protein>
<feature type="region of interest" description="Disordered" evidence="5">
    <location>
        <begin position="669"/>
        <end position="706"/>
    </location>
</feature>
<feature type="region of interest" description="Disordered" evidence="5">
    <location>
        <begin position="871"/>
        <end position="951"/>
    </location>
</feature>
<feature type="compositionally biased region" description="Polar residues" evidence="5">
    <location>
        <begin position="931"/>
        <end position="951"/>
    </location>
</feature>
<dbReference type="EMBL" id="JH159161">
    <property type="protein sequence ID" value="EGZ08524.1"/>
    <property type="molecule type" value="Genomic_DNA"/>
</dbReference>
<proteinExistence type="predicted"/>
<evidence type="ECO:0000256" key="3">
    <source>
        <dbReference type="ARBA" id="ARBA00022833"/>
    </source>
</evidence>
<keyword evidence="8" id="KW-1185">Reference proteome</keyword>
<keyword evidence="2 4" id="KW-0863">Zinc-finger</keyword>
<dbReference type="OMA" id="MFRTFRR"/>
<accession>G5A9E9</accession>
<keyword evidence="1" id="KW-0479">Metal-binding</keyword>
<feature type="region of interest" description="Disordered" evidence="5">
    <location>
        <begin position="774"/>
        <end position="840"/>
    </location>
</feature>
<evidence type="ECO:0000259" key="6">
    <source>
        <dbReference type="PROSITE" id="PS50178"/>
    </source>
</evidence>
<reference evidence="7 8" key="1">
    <citation type="journal article" date="2006" name="Science">
        <title>Phytophthora genome sequences uncover evolutionary origins and mechanisms of pathogenesis.</title>
        <authorList>
            <person name="Tyler B.M."/>
            <person name="Tripathy S."/>
            <person name="Zhang X."/>
            <person name="Dehal P."/>
            <person name="Jiang R.H."/>
            <person name="Aerts A."/>
            <person name="Arredondo F.D."/>
            <person name="Baxter L."/>
            <person name="Bensasson D."/>
            <person name="Beynon J.L."/>
            <person name="Chapman J."/>
            <person name="Damasceno C.M."/>
            <person name="Dorrance A.E."/>
            <person name="Dou D."/>
            <person name="Dickerman A.W."/>
            <person name="Dubchak I.L."/>
            <person name="Garbelotto M."/>
            <person name="Gijzen M."/>
            <person name="Gordon S.G."/>
            <person name="Govers F."/>
            <person name="Grunwald N.J."/>
            <person name="Huang W."/>
            <person name="Ivors K.L."/>
            <person name="Jones R.W."/>
            <person name="Kamoun S."/>
            <person name="Krampis K."/>
            <person name="Lamour K.H."/>
            <person name="Lee M.K."/>
            <person name="McDonald W.H."/>
            <person name="Medina M."/>
            <person name="Meijer H.J."/>
            <person name="Nordberg E.K."/>
            <person name="Maclean D.J."/>
            <person name="Ospina-Giraldo M.D."/>
            <person name="Morris P.F."/>
            <person name="Phuntumart V."/>
            <person name="Putnam N.H."/>
            <person name="Rash S."/>
            <person name="Rose J.K."/>
            <person name="Sakihama Y."/>
            <person name="Salamov A.A."/>
            <person name="Savidor A."/>
            <person name="Scheuring C.F."/>
            <person name="Smith B.M."/>
            <person name="Sobral B.W."/>
            <person name="Terry A."/>
            <person name="Torto-Alalibo T.A."/>
            <person name="Win J."/>
            <person name="Xu Z."/>
            <person name="Zhang H."/>
            <person name="Grigoriev I.V."/>
            <person name="Rokhsar D.S."/>
            <person name="Boore J.L."/>
        </authorList>
    </citation>
    <scope>NUCLEOTIDE SEQUENCE [LARGE SCALE GENOMIC DNA]</scope>
    <source>
        <strain evidence="7 8">P6497</strain>
    </source>
</reference>
<dbReference type="SMART" id="SM00064">
    <property type="entry name" value="FYVE"/>
    <property type="match status" value="1"/>
</dbReference>
<feature type="compositionally biased region" description="Low complexity" evidence="5">
    <location>
        <begin position="672"/>
        <end position="688"/>
    </location>
</feature>
<dbReference type="InterPro" id="IPR000306">
    <property type="entry name" value="Znf_FYVE"/>
</dbReference>
<dbReference type="PANTHER" id="PTHR43102">
    <property type="entry name" value="SLR1143 PROTEIN"/>
    <property type="match status" value="1"/>
</dbReference>
<gene>
    <name evidence="7" type="ORF">PHYSODRAFT_306395</name>
</gene>
<evidence type="ECO:0000256" key="5">
    <source>
        <dbReference type="SAM" id="MobiDB-lite"/>
    </source>
</evidence>
<evidence type="ECO:0000313" key="8">
    <source>
        <dbReference type="Proteomes" id="UP000002640"/>
    </source>
</evidence>
<dbReference type="GeneID" id="20642718"/>
<dbReference type="Pfam" id="PF01363">
    <property type="entry name" value="FYVE"/>
    <property type="match status" value="1"/>
</dbReference>
<dbReference type="InterPro" id="IPR017455">
    <property type="entry name" value="Znf_FYVE-rel"/>
</dbReference>
<organism evidence="7 8">
    <name type="scientific">Phytophthora sojae (strain P6497)</name>
    <name type="common">Soybean stem and root rot agent</name>
    <name type="synonym">Phytophthora megasperma f. sp. glycines</name>
    <dbReference type="NCBI Taxonomy" id="1094619"/>
    <lineage>
        <taxon>Eukaryota</taxon>
        <taxon>Sar</taxon>
        <taxon>Stramenopiles</taxon>
        <taxon>Oomycota</taxon>
        <taxon>Peronosporomycetes</taxon>
        <taxon>Peronosporales</taxon>
        <taxon>Peronosporaceae</taxon>
        <taxon>Phytophthora</taxon>
    </lineage>
</organism>
<feature type="compositionally biased region" description="Polar residues" evidence="5">
    <location>
        <begin position="693"/>
        <end position="702"/>
    </location>
</feature>
<keyword evidence="3" id="KW-0862">Zinc</keyword>
<dbReference type="InterPro" id="IPR011011">
    <property type="entry name" value="Znf_FYVE_PHD"/>
</dbReference>
<feature type="compositionally biased region" description="Basic and acidic residues" evidence="5">
    <location>
        <begin position="786"/>
        <end position="813"/>
    </location>
</feature>
<feature type="region of interest" description="Disordered" evidence="5">
    <location>
        <begin position="189"/>
        <end position="240"/>
    </location>
</feature>